<feature type="compositionally biased region" description="Low complexity" evidence="1">
    <location>
        <begin position="165"/>
        <end position="182"/>
    </location>
</feature>
<feature type="compositionally biased region" description="Low complexity" evidence="1">
    <location>
        <begin position="201"/>
        <end position="226"/>
    </location>
</feature>
<accession>A0A645FE35</accession>
<reference evidence="3" key="1">
    <citation type="submission" date="2019-08" db="EMBL/GenBank/DDBJ databases">
        <authorList>
            <person name="Kucharzyk K."/>
            <person name="Murdoch R.W."/>
            <person name="Higgins S."/>
            <person name="Loffler F."/>
        </authorList>
    </citation>
    <scope>NUCLEOTIDE SEQUENCE</scope>
</reference>
<organism evidence="3">
    <name type="scientific">bioreactor metagenome</name>
    <dbReference type="NCBI Taxonomy" id="1076179"/>
    <lineage>
        <taxon>unclassified sequences</taxon>
        <taxon>metagenomes</taxon>
        <taxon>ecological metagenomes</taxon>
    </lineage>
</organism>
<sequence length="243" mass="24542">MVDMAGFQGLIDALGGITLDIRKDVPMGGGTSPILGWIRAGDAVHLDGLHALWFARSREGSSDFERMQRQKCVMTAVLHQADPVTVVAKFDALAAAGGNILTTDMPRSDIGRLTDLALKARTVPISSISFVPPLIFPGNPKYDVLRATVKEHLDKAEDLDREAARAAGQKSAPASAAPASGATGTGGAGASGSGTGGSGTGSAKAPTTPSAPGPTGTAQPTASASPGPEVDNLESVCRVASAT</sequence>
<dbReference type="Gene3D" id="3.40.630.190">
    <property type="entry name" value="LCP protein"/>
    <property type="match status" value="1"/>
</dbReference>
<feature type="region of interest" description="Disordered" evidence="1">
    <location>
        <begin position="160"/>
        <end position="243"/>
    </location>
</feature>
<evidence type="ECO:0000313" key="3">
    <source>
        <dbReference type="EMBL" id="MPN12658.1"/>
    </source>
</evidence>
<name>A0A645FE35_9ZZZZ</name>
<dbReference type="InterPro" id="IPR004474">
    <property type="entry name" value="LytR_CpsA_psr"/>
</dbReference>
<protein>
    <submittedName>
        <fullName evidence="3">Transcriptional regulator LytR</fullName>
    </submittedName>
</protein>
<dbReference type="AlphaFoldDB" id="A0A645FE35"/>
<evidence type="ECO:0000259" key="2">
    <source>
        <dbReference type="Pfam" id="PF03816"/>
    </source>
</evidence>
<dbReference type="PANTHER" id="PTHR33392:SF6">
    <property type="entry name" value="POLYISOPRENYL-TEICHOIC ACID--PEPTIDOGLYCAN TEICHOIC ACID TRANSFERASE TAGU"/>
    <property type="match status" value="1"/>
</dbReference>
<comment type="caution">
    <text evidence="3">The sequence shown here is derived from an EMBL/GenBank/DDBJ whole genome shotgun (WGS) entry which is preliminary data.</text>
</comment>
<dbReference type="Pfam" id="PF03816">
    <property type="entry name" value="LytR_cpsA_psr"/>
    <property type="match status" value="1"/>
</dbReference>
<proteinExistence type="predicted"/>
<feature type="domain" description="Cell envelope-related transcriptional attenuator" evidence="2">
    <location>
        <begin position="1"/>
        <end position="81"/>
    </location>
</feature>
<evidence type="ECO:0000256" key="1">
    <source>
        <dbReference type="SAM" id="MobiDB-lite"/>
    </source>
</evidence>
<dbReference type="EMBL" id="VSSQ01059046">
    <property type="protein sequence ID" value="MPN12658.1"/>
    <property type="molecule type" value="Genomic_DNA"/>
</dbReference>
<dbReference type="PANTHER" id="PTHR33392">
    <property type="entry name" value="POLYISOPRENYL-TEICHOIC ACID--PEPTIDOGLYCAN TEICHOIC ACID TRANSFERASE TAGU"/>
    <property type="match status" value="1"/>
</dbReference>
<dbReference type="InterPro" id="IPR050922">
    <property type="entry name" value="LytR/CpsA/Psr_CW_biosynth"/>
</dbReference>
<feature type="compositionally biased region" description="Gly residues" evidence="1">
    <location>
        <begin position="183"/>
        <end position="200"/>
    </location>
</feature>
<gene>
    <name evidence="3" type="primary">lytR_57</name>
    <name evidence="3" type="ORF">SDC9_159977</name>
</gene>